<dbReference type="AlphaFoldDB" id="A0A9W8TPE9"/>
<dbReference type="VEuPathDB" id="FungiDB:F4678DRAFT_469038"/>
<comment type="caution">
    <text evidence="3">The sequence shown here is derived from an EMBL/GenBank/DDBJ whole genome shotgun (WGS) entry which is preliminary data.</text>
</comment>
<feature type="domain" description="Protein kinase" evidence="2">
    <location>
        <begin position="210"/>
        <end position="543"/>
    </location>
</feature>
<dbReference type="Proteomes" id="UP001148614">
    <property type="component" value="Unassembled WGS sequence"/>
</dbReference>
<dbReference type="SUPFAM" id="SSF56112">
    <property type="entry name" value="Protein kinase-like (PK-like)"/>
    <property type="match status" value="1"/>
</dbReference>
<accession>A0A9W8TPE9</accession>
<dbReference type="PANTHER" id="PTHR24359">
    <property type="entry name" value="SERINE/THREONINE-PROTEIN KINASE SBK1"/>
    <property type="match status" value="1"/>
</dbReference>
<dbReference type="InterPro" id="IPR011009">
    <property type="entry name" value="Kinase-like_dom_sf"/>
</dbReference>
<dbReference type="Pfam" id="PF00069">
    <property type="entry name" value="Pkinase"/>
    <property type="match status" value="1"/>
</dbReference>
<gene>
    <name evidence="3" type="ORF">NPX13_g1698</name>
</gene>
<dbReference type="PROSITE" id="PS50011">
    <property type="entry name" value="PROTEIN_KINASE_DOM"/>
    <property type="match status" value="1"/>
</dbReference>
<organism evidence="3 4">
    <name type="scientific">Xylaria arbuscula</name>
    <dbReference type="NCBI Taxonomy" id="114810"/>
    <lineage>
        <taxon>Eukaryota</taxon>
        <taxon>Fungi</taxon>
        <taxon>Dikarya</taxon>
        <taxon>Ascomycota</taxon>
        <taxon>Pezizomycotina</taxon>
        <taxon>Sordariomycetes</taxon>
        <taxon>Xylariomycetidae</taxon>
        <taxon>Xylariales</taxon>
        <taxon>Xylariaceae</taxon>
        <taxon>Xylaria</taxon>
    </lineage>
</organism>
<name>A0A9W8TPE9_9PEZI</name>
<evidence type="ECO:0000259" key="2">
    <source>
        <dbReference type="PROSITE" id="PS50011"/>
    </source>
</evidence>
<dbReference type="PANTHER" id="PTHR24359:SF1">
    <property type="entry name" value="INHIBITOR OF NUCLEAR FACTOR KAPPA-B KINASE EPSILON SUBUNIT HOMOLOG 1-RELATED"/>
    <property type="match status" value="1"/>
</dbReference>
<sequence>MSLSSRRSSSGQSSQYSDSSSSLSRISSQSSQHSSSSDYEATESGLYDNLNSKLIQCDGTGETQNFFRFSFLPLDALEKVVTVETVKALSADQGWHSRHQRPSEIVTRARKVFAILGLFESTSLFPILFEEKLIDKHLPLARPRGVEQSKVLVSANGTKFNSSAKLKNRDLDDFLRCQYLVLAPVLASLGGGIKVDRDIHVDKDTPLPFFGVSKISSVHARSTVYKGILHAAHIVSFDLRYPQCIDSSRANMCQEPRPSNNVEVAIKDYAEKEDFDKEKGNLTKIQGLNNPHLIQHIATIQQGNLYYVVFPWADGGNLSDFWKSHECNPQILQWSLQQMLGLADALFALHHKLGGHKLDGTHCRHGDLKPENILHFTNPRDGTYGTLVMADVGVSKIHHLATDLRHDGTNTKATTPCYEAPEAENNDKRPRRYDMWSLGCIFMEFIIWALDGYEAIGDFKKQRRGNDDPFPHKAAFYMRNGSQSAIVHPVVSKRLQILQNDSRCPPGSQLASLVNLIAQDLIVVDPEKRVKAGDLRDRLRRIVRQKTGNDPG</sequence>
<dbReference type="GO" id="GO:0004674">
    <property type="term" value="F:protein serine/threonine kinase activity"/>
    <property type="evidence" value="ECO:0007669"/>
    <property type="project" value="TreeGrafter"/>
</dbReference>
<feature type="compositionally biased region" description="Low complexity" evidence="1">
    <location>
        <begin position="1"/>
        <end position="37"/>
    </location>
</feature>
<proteinExistence type="predicted"/>
<feature type="region of interest" description="Disordered" evidence="1">
    <location>
        <begin position="1"/>
        <end position="39"/>
    </location>
</feature>
<dbReference type="CDD" id="cd00180">
    <property type="entry name" value="PKc"/>
    <property type="match status" value="1"/>
</dbReference>
<protein>
    <recommendedName>
        <fullName evidence="2">Protein kinase domain-containing protein</fullName>
    </recommendedName>
</protein>
<keyword evidence="4" id="KW-1185">Reference proteome</keyword>
<evidence type="ECO:0000313" key="3">
    <source>
        <dbReference type="EMBL" id="KAJ3578872.1"/>
    </source>
</evidence>
<dbReference type="GO" id="GO:0005524">
    <property type="term" value="F:ATP binding"/>
    <property type="evidence" value="ECO:0007669"/>
    <property type="project" value="InterPro"/>
</dbReference>
<dbReference type="EMBL" id="JANPWZ010000160">
    <property type="protein sequence ID" value="KAJ3578872.1"/>
    <property type="molecule type" value="Genomic_DNA"/>
</dbReference>
<dbReference type="Gene3D" id="1.10.510.10">
    <property type="entry name" value="Transferase(Phosphotransferase) domain 1"/>
    <property type="match status" value="1"/>
</dbReference>
<dbReference type="SMART" id="SM00220">
    <property type="entry name" value="S_TKc"/>
    <property type="match status" value="1"/>
</dbReference>
<evidence type="ECO:0000313" key="4">
    <source>
        <dbReference type="Proteomes" id="UP001148614"/>
    </source>
</evidence>
<reference evidence="3" key="1">
    <citation type="submission" date="2022-07" db="EMBL/GenBank/DDBJ databases">
        <title>Genome Sequence of Xylaria arbuscula.</title>
        <authorList>
            <person name="Buettner E."/>
        </authorList>
    </citation>
    <scope>NUCLEOTIDE SEQUENCE</scope>
    <source>
        <strain evidence="3">VT107</strain>
    </source>
</reference>
<dbReference type="InterPro" id="IPR000719">
    <property type="entry name" value="Prot_kinase_dom"/>
</dbReference>
<evidence type="ECO:0000256" key="1">
    <source>
        <dbReference type="SAM" id="MobiDB-lite"/>
    </source>
</evidence>